<evidence type="ECO:0000256" key="3">
    <source>
        <dbReference type="SAM" id="MobiDB-lite"/>
    </source>
</evidence>
<feature type="domain" description="GH18" evidence="4">
    <location>
        <begin position="57"/>
        <end position="342"/>
    </location>
</feature>
<dbReference type="PROSITE" id="PS01095">
    <property type="entry name" value="GH18_1"/>
    <property type="match status" value="1"/>
</dbReference>
<dbReference type="InterPro" id="IPR017853">
    <property type="entry name" value="GH"/>
</dbReference>
<accession>A0ABP9JJ63</accession>
<gene>
    <name evidence="5" type="ORF">GCM10023335_71580</name>
</gene>
<protein>
    <recommendedName>
        <fullName evidence="4">GH18 domain-containing protein</fullName>
    </recommendedName>
</protein>
<keyword evidence="2" id="KW-0326">Glycosidase</keyword>
<keyword evidence="6" id="KW-1185">Reference proteome</keyword>
<dbReference type="SUPFAM" id="SSF51445">
    <property type="entry name" value="(Trans)glycosidases"/>
    <property type="match status" value="1"/>
</dbReference>
<dbReference type="Gene3D" id="3.20.20.80">
    <property type="entry name" value="Glycosidases"/>
    <property type="match status" value="1"/>
</dbReference>
<comment type="caution">
    <text evidence="5">The sequence shown here is derived from an EMBL/GenBank/DDBJ whole genome shotgun (WGS) entry which is preliminary data.</text>
</comment>
<reference evidence="6" key="1">
    <citation type="journal article" date="2019" name="Int. J. Syst. Evol. Microbiol.">
        <title>The Global Catalogue of Microorganisms (GCM) 10K type strain sequencing project: providing services to taxonomists for standard genome sequencing and annotation.</title>
        <authorList>
            <consortium name="The Broad Institute Genomics Platform"/>
            <consortium name="The Broad Institute Genome Sequencing Center for Infectious Disease"/>
            <person name="Wu L."/>
            <person name="Ma J."/>
        </authorList>
    </citation>
    <scope>NUCLEOTIDE SEQUENCE [LARGE SCALE GENOMIC DNA]</scope>
    <source>
        <strain evidence="6">JCM 18409</strain>
    </source>
</reference>
<dbReference type="Proteomes" id="UP001501759">
    <property type="component" value="Unassembled WGS sequence"/>
</dbReference>
<dbReference type="InterPro" id="IPR001223">
    <property type="entry name" value="Glyco_hydro18_cat"/>
</dbReference>
<proteinExistence type="predicted"/>
<dbReference type="EMBL" id="BAABKB010000033">
    <property type="protein sequence ID" value="GAA5030785.1"/>
    <property type="molecule type" value="Genomic_DNA"/>
</dbReference>
<keyword evidence="1" id="KW-0378">Hydrolase</keyword>
<evidence type="ECO:0000313" key="5">
    <source>
        <dbReference type="EMBL" id="GAA5030785.1"/>
    </source>
</evidence>
<organism evidence="5 6">
    <name type="scientific">Streptomyces siamensis</name>
    <dbReference type="NCBI Taxonomy" id="1274986"/>
    <lineage>
        <taxon>Bacteria</taxon>
        <taxon>Bacillati</taxon>
        <taxon>Actinomycetota</taxon>
        <taxon>Actinomycetes</taxon>
        <taxon>Kitasatosporales</taxon>
        <taxon>Streptomycetaceae</taxon>
        <taxon>Streptomyces</taxon>
    </lineage>
</organism>
<evidence type="ECO:0000256" key="1">
    <source>
        <dbReference type="ARBA" id="ARBA00022801"/>
    </source>
</evidence>
<evidence type="ECO:0000313" key="6">
    <source>
        <dbReference type="Proteomes" id="UP001501759"/>
    </source>
</evidence>
<feature type="region of interest" description="Disordered" evidence="3">
    <location>
        <begin position="1"/>
        <end position="23"/>
    </location>
</feature>
<dbReference type="PROSITE" id="PS51910">
    <property type="entry name" value="GH18_2"/>
    <property type="match status" value="1"/>
</dbReference>
<sequence>MAADDPDPSGPVRIANKGDNNNIAGRDLVIGNNNTLGTGHTITQGSLPLTPVPPAARHVVAFYQTGTTTGDPGQPYVSPAPLAGQADVVEVAAFHLNDPAQYPILTLNSDAPSAAKYVPMWRDVAALQAKGVKATALLGGAAPGTYTRLDQNFDMYYPPIRDALRTYKLDGIDLDVEEPFTEATAERLINQLRADFGPSFLITLAPVPTDLSTADGSRLPQLDYRTLENNVGTKINWYNAQFYCSNGSLADTSDYDAIIQNDFPASKVVAAAITNSDLDCAGYVPMPTLQTTLRTLAGKYPSFAGAAGWEYAPSADVDEPGCPTGPANWYCAVRHSFAANTP</sequence>
<evidence type="ECO:0000256" key="2">
    <source>
        <dbReference type="ARBA" id="ARBA00023295"/>
    </source>
</evidence>
<dbReference type="InterPro" id="IPR001579">
    <property type="entry name" value="Glyco_hydro_18_chit_AS"/>
</dbReference>
<name>A0ABP9JJ63_9ACTN</name>
<evidence type="ECO:0000259" key="4">
    <source>
        <dbReference type="PROSITE" id="PS51910"/>
    </source>
</evidence>